<dbReference type="PANTHER" id="PTHR21310">
    <property type="entry name" value="AMINOGLYCOSIDE PHOSPHOTRANSFERASE-RELATED-RELATED"/>
    <property type="match status" value="1"/>
</dbReference>
<reference evidence="2" key="1">
    <citation type="submission" date="2023-06" db="EMBL/GenBank/DDBJ databases">
        <authorList>
            <consortium name="Lawrence Berkeley National Laboratory"/>
            <person name="Ahrendt S."/>
            <person name="Sahu N."/>
            <person name="Indic B."/>
            <person name="Wong-Bajracharya J."/>
            <person name="Merenyi Z."/>
            <person name="Ke H.-M."/>
            <person name="Monk M."/>
            <person name="Kocsube S."/>
            <person name="Drula E."/>
            <person name="Lipzen A."/>
            <person name="Balint B."/>
            <person name="Henrissat B."/>
            <person name="Andreopoulos B."/>
            <person name="Martin F.M."/>
            <person name="Harder C.B."/>
            <person name="Rigling D."/>
            <person name="Ford K.L."/>
            <person name="Foster G.D."/>
            <person name="Pangilinan J."/>
            <person name="Papanicolaou A."/>
            <person name="Barry K."/>
            <person name="LaButti K."/>
            <person name="Viragh M."/>
            <person name="Koriabine M."/>
            <person name="Yan M."/>
            <person name="Riley R."/>
            <person name="Champramary S."/>
            <person name="Plett K.L."/>
            <person name="Tsai I.J."/>
            <person name="Slot J."/>
            <person name="Sipos G."/>
            <person name="Plett J."/>
            <person name="Nagy L.G."/>
            <person name="Grigoriev I.V."/>
        </authorList>
    </citation>
    <scope>NUCLEOTIDE SEQUENCE</scope>
    <source>
        <strain evidence="2">ICMP 16352</strain>
    </source>
</reference>
<dbReference type="InterPro" id="IPR002575">
    <property type="entry name" value="Aminoglycoside_PTrfase"/>
</dbReference>
<dbReference type="Gene3D" id="3.90.1200.10">
    <property type="match status" value="1"/>
</dbReference>
<evidence type="ECO:0000313" key="2">
    <source>
        <dbReference type="EMBL" id="KAK0462217.1"/>
    </source>
</evidence>
<evidence type="ECO:0000259" key="1">
    <source>
        <dbReference type="Pfam" id="PF01636"/>
    </source>
</evidence>
<accession>A0AA39NAU1</accession>
<dbReference type="PANTHER" id="PTHR21310:SF13">
    <property type="entry name" value="AMINOGLYCOSIDE PHOSPHOTRANSFERASE DOMAIN-CONTAINING PROTEIN"/>
    <property type="match status" value="1"/>
</dbReference>
<dbReference type="SUPFAM" id="SSF56112">
    <property type="entry name" value="Protein kinase-like (PK-like)"/>
    <property type="match status" value="1"/>
</dbReference>
<name>A0AA39NAU1_9AGAR</name>
<feature type="domain" description="Aminoglycoside phosphotransferase" evidence="1">
    <location>
        <begin position="2"/>
        <end position="210"/>
    </location>
</feature>
<keyword evidence="3" id="KW-1185">Reference proteome</keyword>
<dbReference type="Proteomes" id="UP001175227">
    <property type="component" value="Unassembled WGS sequence"/>
</dbReference>
<organism evidence="2 3">
    <name type="scientific">Armillaria novae-zelandiae</name>
    <dbReference type="NCBI Taxonomy" id="153914"/>
    <lineage>
        <taxon>Eukaryota</taxon>
        <taxon>Fungi</taxon>
        <taxon>Dikarya</taxon>
        <taxon>Basidiomycota</taxon>
        <taxon>Agaricomycotina</taxon>
        <taxon>Agaricomycetes</taxon>
        <taxon>Agaricomycetidae</taxon>
        <taxon>Agaricales</taxon>
        <taxon>Marasmiineae</taxon>
        <taxon>Physalacriaceae</taxon>
        <taxon>Armillaria</taxon>
    </lineage>
</organism>
<dbReference type="InterPro" id="IPR011009">
    <property type="entry name" value="Kinase-like_dom_sf"/>
</dbReference>
<comment type="caution">
    <text evidence="2">The sequence shown here is derived from an EMBL/GenBank/DDBJ whole genome shotgun (WGS) entry which is preliminary data.</text>
</comment>
<dbReference type="EMBL" id="JAUEPR010000129">
    <property type="protein sequence ID" value="KAK0462217.1"/>
    <property type="molecule type" value="Genomic_DNA"/>
</dbReference>
<protein>
    <recommendedName>
        <fullName evidence="1">Aminoglycoside phosphotransferase domain-containing protein</fullName>
    </recommendedName>
</protein>
<dbReference type="InterPro" id="IPR051678">
    <property type="entry name" value="AGP_Transferase"/>
</dbReference>
<evidence type="ECO:0000313" key="3">
    <source>
        <dbReference type="Proteomes" id="UP001175227"/>
    </source>
</evidence>
<proteinExistence type="predicted"/>
<gene>
    <name evidence="2" type="ORF">IW261DRAFT_1528231</name>
</gene>
<dbReference type="AlphaFoldDB" id="A0AA39NAU1"/>
<dbReference type="Pfam" id="PF01636">
    <property type="entry name" value="APH"/>
    <property type="match status" value="1"/>
</dbReference>
<sequence>MRSEVATMHYVKQHTTIPVADILIYDPDWDRKVGAEWMLMKYIDGISPAKLSDDQWEALCTSVADIWSQLLRLRFKSIGSIYEQQDDSESRYFIGPMTYIPSTGCVASPEASTSGPFSSTREWLVAVARGKLKSTRRIPSDFDYEQARKWQETVIDMVQKSPLLDSDALDHEQIVLDHVDYSLHNILVDREDPTRIVAVADWERARTVPMWAANPVFRWPLFLPESKVAHLRQLMWDRICGQIPGWKFAIGDGGNDLRYLQMVASLSSANPSCYDDGHPVLNHMSWLTQRSMVY</sequence>